<comment type="caution">
    <text evidence="1">The sequence shown here is derived from an EMBL/GenBank/DDBJ whole genome shotgun (WGS) entry which is preliminary data.</text>
</comment>
<keyword evidence="1" id="KW-0436">Ligase</keyword>
<evidence type="ECO:0000313" key="1">
    <source>
        <dbReference type="EMBL" id="MEN3746245.1"/>
    </source>
</evidence>
<dbReference type="RefSeq" id="WP_346245251.1">
    <property type="nucleotide sequence ID" value="NZ_JBDIZK010000002.1"/>
</dbReference>
<dbReference type="Pfam" id="PF13563">
    <property type="entry name" value="2_5_RNA_ligase2"/>
    <property type="match status" value="1"/>
</dbReference>
<name>A0ABV0B868_9SPHN</name>
<evidence type="ECO:0000313" key="2">
    <source>
        <dbReference type="Proteomes" id="UP001427805"/>
    </source>
</evidence>
<dbReference type="EMBL" id="JBDIZK010000002">
    <property type="protein sequence ID" value="MEN3746245.1"/>
    <property type="molecule type" value="Genomic_DNA"/>
</dbReference>
<dbReference type="SUPFAM" id="SSF55144">
    <property type="entry name" value="LigT-like"/>
    <property type="match status" value="1"/>
</dbReference>
<sequence>MSDPASTGSAAGGAGVRPAPLIVTVLFGRQDQAWFDALRREHFPPDRLVVGAHLTLFHHLPPSVADELKHRLSEETRGIRAPRAKVTGLMSLGRGVAYRIEAPELSAIRERLVDAFAGMLMPQDAGRWRPHVTVQNKVAPVLAGAVLKALSRDFVPREVEIAGLASWHYRGGPWEAHSRHMFA</sequence>
<reference evidence="1 2" key="1">
    <citation type="submission" date="2024-05" db="EMBL/GenBank/DDBJ databases">
        <title>Sphingomonas sp. HF-S3 16S ribosomal RNA gene Genome sequencing and assembly.</title>
        <authorList>
            <person name="Lee H."/>
        </authorList>
    </citation>
    <scope>NUCLEOTIDE SEQUENCE [LARGE SCALE GENOMIC DNA]</scope>
    <source>
        <strain evidence="1 2">HF-S3</strain>
    </source>
</reference>
<gene>
    <name evidence="1" type="ORF">TPR58_03625</name>
</gene>
<accession>A0ABV0B868</accession>
<dbReference type="InterPro" id="IPR009097">
    <property type="entry name" value="Cyclic_Pdiesterase"/>
</dbReference>
<dbReference type="Proteomes" id="UP001427805">
    <property type="component" value="Unassembled WGS sequence"/>
</dbReference>
<organism evidence="1 2">
    <name type="scientific">Sphingomonas rustica</name>
    <dbReference type="NCBI Taxonomy" id="3103142"/>
    <lineage>
        <taxon>Bacteria</taxon>
        <taxon>Pseudomonadati</taxon>
        <taxon>Pseudomonadota</taxon>
        <taxon>Alphaproteobacteria</taxon>
        <taxon>Sphingomonadales</taxon>
        <taxon>Sphingomonadaceae</taxon>
        <taxon>Sphingomonas</taxon>
    </lineage>
</organism>
<dbReference type="Gene3D" id="3.90.1140.10">
    <property type="entry name" value="Cyclic phosphodiesterase"/>
    <property type="match status" value="1"/>
</dbReference>
<keyword evidence="2" id="KW-1185">Reference proteome</keyword>
<dbReference type="GO" id="GO:0016874">
    <property type="term" value="F:ligase activity"/>
    <property type="evidence" value="ECO:0007669"/>
    <property type="project" value="UniProtKB-KW"/>
</dbReference>
<protein>
    <submittedName>
        <fullName evidence="1">2'-5' RNA ligase family protein</fullName>
    </submittedName>
</protein>
<proteinExistence type="predicted"/>